<dbReference type="GO" id="GO:0000160">
    <property type="term" value="P:phosphorelay signal transduction system"/>
    <property type="evidence" value="ECO:0007669"/>
    <property type="project" value="UniProtKB-KW"/>
</dbReference>
<dbReference type="PANTHER" id="PTHR45528">
    <property type="entry name" value="SENSOR HISTIDINE KINASE CPXA"/>
    <property type="match status" value="1"/>
</dbReference>
<dbReference type="GO" id="GO:0005524">
    <property type="term" value="F:ATP binding"/>
    <property type="evidence" value="ECO:0007669"/>
    <property type="project" value="UniProtKB-KW"/>
</dbReference>
<evidence type="ECO:0000256" key="7">
    <source>
        <dbReference type="ARBA" id="ARBA00022741"/>
    </source>
</evidence>
<evidence type="ECO:0000256" key="8">
    <source>
        <dbReference type="ARBA" id="ARBA00022777"/>
    </source>
</evidence>
<keyword evidence="5" id="KW-0597">Phosphoprotein</keyword>
<evidence type="ECO:0000313" key="14">
    <source>
        <dbReference type="Proteomes" id="UP001321861"/>
    </source>
</evidence>
<dbReference type="AlphaFoldDB" id="A0AAU9DJM7"/>
<dbReference type="GO" id="GO:0005886">
    <property type="term" value="C:plasma membrane"/>
    <property type="evidence" value="ECO:0007669"/>
    <property type="project" value="UniProtKB-SubCell"/>
</dbReference>
<dbReference type="Pfam" id="PF02518">
    <property type="entry name" value="HATPase_c"/>
    <property type="match status" value="1"/>
</dbReference>
<evidence type="ECO:0000256" key="2">
    <source>
        <dbReference type="ARBA" id="ARBA00004651"/>
    </source>
</evidence>
<keyword evidence="4" id="KW-1003">Cell membrane</keyword>
<sequence>MASIAAATEILQDGICDNPLEYYEVIQRNVTLLNNLTQELKLSIPKIPINLQIIDVKTWAQDLIKEVRMEAPQAAIYTKLTNSTINGDLIQLNRALKNILANSYRFSRNVLVLKFFEETGNLKIQIKNDGAQITKKKLPLVFERFYSQNCDNSDGHLGLGLYVAKQIIKVMDGEITAKLTGEIICFEISLPIIMKPNEKK</sequence>
<dbReference type="InterPro" id="IPR003594">
    <property type="entry name" value="HATPase_dom"/>
</dbReference>
<dbReference type="SMART" id="SM00387">
    <property type="entry name" value="HATPase_c"/>
    <property type="match status" value="1"/>
</dbReference>
<accession>A0AAU9DJM7</accession>
<feature type="domain" description="Histidine kinase" evidence="12">
    <location>
        <begin position="1"/>
        <end position="194"/>
    </location>
</feature>
<evidence type="ECO:0000256" key="4">
    <source>
        <dbReference type="ARBA" id="ARBA00022475"/>
    </source>
</evidence>
<dbReference type="InterPro" id="IPR005467">
    <property type="entry name" value="His_kinase_dom"/>
</dbReference>
<dbReference type="KEGG" id="xap:XA3_11370"/>
<keyword evidence="10" id="KW-0902">Two-component regulatory system</keyword>
<comment type="catalytic activity">
    <reaction evidence="1">
        <text>ATP + protein L-histidine = ADP + protein N-phospho-L-histidine.</text>
        <dbReference type="EC" id="2.7.13.3"/>
    </reaction>
</comment>
<evidence type="ECO:0000256" key="1">
    <source>
        <dbReference type="ARBA" id="ARBA00000085"/>
    </source>
</evidence>
<dbReference type="InterPro" id="IPR004358">
    <property type="entry name" value="Sig_transdc_His_kin-like_C"/>
</dbReference>
<keyword evidence="7" id="KW-0547">Nucleotide-binding</keyword>
<organism evidence="13 14">
    <name type="scientific">Xylocopilactobacillus apicola</name>
    <dbReference type="NCBI Taxonomy" id="2932184"/>
    <lineage>
        <taxon>Bacteria</taxon>
        <taxon>Bacillati</taxon>
        <taxon>Bacillota</taxon>
        <taxon>Bacilli</taxon>
        <taxon>Lactobacillales</taxon>
        <taxon>Lactobacillaceae</taxon>
        <taxon>Xylocopilactobacillus</taxon>
    </lineage>
</organism>
<dbReference type="PROSITE" id="PS50109">
    <property type="entry name" value="HIS_KIN"/>
    <property type="match status" value="1"/>
</dbReference>
<dbReference type="RefSeq" id="WP_317636566.1">
    <property type="nucleotide sequence ID" value="NZ_AP026802.1"/>
</dbReference>
<dbReference type="SUPFAM" id="SSF55874">
    <property type="entry name" value="ATPase domain of HSP90 chaperone/DNA topoisomerase II/histidine kinase"/>
    <property type="match status" value="1"/>
</dbReference>
<dbReference type="InterPro" id="IPR050398">
    <property type="entry name" value="HssS/ArlS-like"/>
</dbReference>
<name>A0AAU9DJM7_9LACO</name>
<evidence type="ECO:0000256" key="5">
    <source>
        <dbReference type="ARBA" id="ARBA00022553"/>
    </source>
</evidence>
<comment type="subcellular location">
    <subcellularLocation>
        <location evidence="2">Cell membrane</location>
        <topology evidence="2">Multi-pass membrane protein</topology>
    </subcellularLocation>
</comment>
<reference evidence="13 14" key="1">
    <citation type="journal article" date="2023" name="Microbiol. Spectr.">
        <title>Symbiosis of Carpenter Bees with Uncharacterized Lactic Acid Bacteria Showing NAD Auxotrophy.</title>
        <authorList>
            <person name="Kawasaki S."/>
            <person name="Ozawa K."/>
            <person name="Mori T."/>
            <person name="Yamamoto A."/>
            <person name="Ito M."/>
            <person name="Ohkuma M."/>
            <person name="Sakamoto M."/>
            <person name="Matsutani M."/>
        </authorList>
    </citation>
    <scope>NUCLEOTIDE SEQUENCE [LARGE SCALE GENOMIC DNA]</scope>
    <source>
        <strain evidence="13 14">XA3</strain>
    </source>
</reference>
<evidence type="ECO:0000256" key="11">
    <source>
        <dbReference type="ARBA" id="ARBA00023136"/>
    </source>
</evidence>
<evidence type="ECO:0000256" key="3">
    <source>
        <dbReference type="ARBA" id="ARBA00012438"/>
    </source>
</evidence>
<keyword evidence="9" id="KW-0067">ATP-binding</keyword>
<gene>
    <name evidence="13" type="ORF">XA3_11370</name>
</gene>
<evidence type="ECO:0000259" key="12">
    <source>
        <dbReference type="PROSITE" id="PS50109"/>
    </source>
</evidence>
<keyword evidence="6" id="KW-0808">Transferase</keyword>
<evidence type="ECO:0000256" key="6">
    <source>
        <dbReference type="ARBA" id="ARBA00022679"/>
    </source>
</evidence>
<dbReference type="Proteomes" id="UP001321861">
    <property type="component" value="Chromosome"/>
</dbReference>
<protein>
    <recommendedName>
        <fullName evidence="3">histidine kinase</fullName>
        <ecNumber evidence="3">2.7.13.3</ecNumber>
    </recommendedName>
</protein>
<dbReference type="PRINTS" id="PR00344">
    <property type="entry name" value="BCTRLSENSOR"/>
</dbReference>
<dbReference type="InterPro" id="IPR036890">
    <property type="entry name" value="HATPase_C_sf"/>
</dbReference>
<keyword evidence="11" id="KW-0472">Membrane</keyword>
<dbReference type="CDD" id="cd00075">
    <property type="entry name" value="HATPase"/>
    <property type="match status" value="1"/>
</dbReference>
<dbReference type="EMBL" id="AP026802">
    <property type="protein sequence ID" value="BDR58696.1"/>
    <property type="molecule type" value="Genomic_DNA"/>
</dbReference>
<dbReference type="GO" id="GO:0004673">
    <property type="term" value="F:protein histidine kinase activity"/>
    <property type="evidence" value="ECO:0007669"/>
    <property type="project" value="UniProtKB-EC"/>
</dbReference>
<dbReference type="PANTHER" id="PTHR45528:SF1">
    <property type="entry name" value="SENSOR HISTIDINE KINASE CPXA"/>
    <property type="match status" value="1"/>
</dbReference>
<evidence type="ECO:0000256" key="9">
    <source>
        <dbReference type="ARBA" id="ARBA00022840"/>
    </source>
</evidence>
<dbReference type="Gene3D" id="3.30.565.10">
    <property type="entry name" value="Histidine kinase-like ATPase, C-terminal domain"/>
    <property type="match status" value="1"/>
</dbReference>
<evidence type="ECO:0000313" key="13">
    <source>
        <dbReference type="EMBL" id="BDR58696.1"/>
    </source>
</evidence>
<keyword evidence="14" id="KW-1185">Reference proteome</keyword>
<proteinExistence type="predicted"/>
<evidence type="ECO:0000256" key="10">
    <source>
        <dbReference type="ARBA" id="ARBA00023012"/>
    </source>
</evidence>
<dbReference type="EC" id="2.7.13.3" evidence="3"/>
<keyword evidence="8" id="KW-0418">Kinase</keyword>